<dbReference type="Gramene" id="KRH62228">
    <property type="protein sequence ID" value="KRH62228"/>
    <property type="gene ID" value="GLYMA_04G094700"/>
</dbReference>
<dbReference type="STRING" id="3847.A0A0R0KEP5"/>
<name>A0A0R0KEP5_SOYBN</name>
<reference evidence="2" key="3">
    <citation type="submission" date="2018-07" db="EMBL/GenBank/DDBJ databases">
        <title>WGS assembly of Glycine max.</title>
        <authorList>
            <person name="Schmutz J."/>
            <person name="Cannon S."/>
            <person name="Schlueter J."/>
            <person name="Ma J."/>
            <person name="Mitros T."/>
            <person name="Nelson W."/>
            <person name="Hyten D."/>
            <person name="Song Q."/>
            <person name="Thelen J."/>
            <person name="Cheng J."/>
            <person name="Xu D."/>
            <person name="Hellsten U."/>
            <person name="May G."/>
            <person name="Yu Y."/>
            <person name="Sakurai T."/>
            <person name="Umezawa T."/>
            <person name="Bhattacharyya M."/>
            <person name="Sandhu D."/>
            <person name="Valliyodan B."/>
            <person name="Lindquist E."/>
            <person name="Peto M."/>
            <person name="Grant D."/>
            <person name="Shu S."/>
            <person name="Goodstein D."/>
            <person name="Barry K."/>
            <person name="Futrell-Griggs M."/>
            <person name="Abernathy B."/>
            <person name="Du J."/>
            <person name="Tian Z."/>
            <person name="Zhu L."/>
            <person name="Gill N."/>
            <person name="Joshi T."/>
            <person name="Libault M."/>
            <person name="Sethuraman A."/>
            <person name="Zhang X."/>
            <person name="Shinozaki K."/>
            <person name="Nguyen H."/>
            <person name="Wing R."/>
            <person name="Cregan P."/>
            <person name="Specht J."/>
            <person name="Grimwood J."/>
            <person name="Rokhsar D."/>
            <person name="Stacey G."/>
            <person name="Shoemaker R."/>
            <person name="Jackson S."/>
        </authorList>
    </citation>
    <scope>NUCLEOTIDE SEQUENCE</scope>
    <source>
        <tissue evidence="2">Callus</tissue>
    </source>
</reference>
<dbReference type="Proteomes" id="UP000008827">
    <property type="component" value="Chromosome 4"/>
</dbReference>
<protein>
    <recommendedName>
        <fullName evidence="5">Tesmin/TSO1-like CXC domain-containing protein</fullName>
    </recommendedName>
</protein>
<evidence type="ECO:0000313" key="2">
    <source>
        <dbReference type="EMBL" id="KRH62228.1"/>
    </source>
</evidence>
<dbReference type="EMBL" id="CM000837">
    <property type="protein sequence ID" value="KRH62228.1"/>
    <property type="molecule type" value="Genomic_DNA"/>
</dbReference>
<organism evidence="2">
    <name type="scientific">Glycine max</name>
    <name type="common">Soybean</name>
    <name type="synonym">Glycine hispida</name>
    <dbReference type="NCBI Taxonomy" id="3847"/>
    <lineage>
        <taxon>Eukaryota</taxon>
        <taxon>Viridiplantae</taxon>
        <taxon>Streptophyta</taxon>
        <taxon>Embryophyta</taxon>
        <taxon>Tracheophyta</taxon>
        <taxon>Spermatophyta</taxon>
        <taxon>Magnoliopsida</taxon>
        <taxon>eudicotyledons</taxon>
        <taxon>Gunneridae</taxon>
        <taxon>Pentapetalae</taxon>
        <taxon>rosids</taxon>
        <taxon>fabids</taxon>
        <taxon>Fabales</taxon>
        <taxon>Fabaceae</taxon>
        <taxon>Papilionoideae</taxon>
        <taxon>50 kb inversion clade</taxon>
        <taxon>NPAAA clade</taxon>
        <taxon>indigoferoid/millettioid clade</taxon>
        <taxon>Phaseoleae</taxon>
        <taxon>Glycine</taxon>
        <taxon>Glycine subgen. Soja</taxon>
    </lineage>
</organism>
<accession>A0A0R0KEP5</accession>
<dbReference type="InParanoid" id="A0A0R0KEP5"/>
<dbReference type="PaxDb" id="3847-GLYMA04G10110.1"/>
<evidence type="ECO:0000313" key="4">
    <source>
        <dbReference type="Proteomes" id="UP000008827"/>
    </source>
</evidence>
<evidence type="ECO:0008006" key="5">
    <source>
        <dbReference type="Google" id="ProtNLM"/>
    </source>
</evidence>
<reference evidence="3" key="2">
    <citation type="submission" date="2018-02" db="UniProtKB">
        <authorList>
            <consortium name="EnsemblPlants"/>
        </authorList>
    </citation>
    <scope>IDENTIFICATION</scope>
    <source>
        <strain evidence="3">Williams 82</strain>
    </source>
</reference>
<evidence type="ECO:0000313" key="3">
    <source>
        <dbReference type="EnsemblPlants" id="KRH62228"/>
    </source>
</evidence>
<keyword evidence="4" id="KW-1185">Reference proteome</keyword>
<gene>
    <name evidence="2" type="ORF">GLYMA_04G094700</name>
</gene>
<evidence type="ECO:0000256" key="1">
    <source>
        <dbReference type="SAM" id="MobiDB-lite"/>
    </source>
</evidence>
<dbReference type="AlphaFoldDB" id="A0A0R0KEP5"/>
<dbReference type="EnsemblPlants" id="KRH62228">
    <property type="protein sequence ID" value="KRH62228"/>
    <property type="gene ID" value="GLYMA_04G094700"/>
</dbReference>
<proteinExistence type="predicted"/>
<reference evidence="2 3" key="1">
    <citation type="journal article" date="2010" name="Nature">
        <title>Genome sequence of the palaeopolyploid soybean.</title>
        <authorList>
            <person name="Schmutz J."/>
            <person name="Cannon S.B."/>
            <person name="Schlueter J."/>
            <person name="Ma J."/>
            <person name="Mitros T."/>
            <person name="Nelson W."/>
            <person name="Hyten D.L."/>
            <person name="Song Q."/>
            <person name="Thelen J.J."/>
            <person name="Cheng J."/>
            <person name="Xu D."/>
            <person name="Hellsten U."/>
            <person name="May G.D."/>
            <person name="Yu Y."/>
            <person name="Sakurai T."/>
            <person name="Umezawa T."/>
            <person name="Bhattacharyya M.K."/>
            <person name="Sandhu D."/>
            <person name="Valliyodan B."/>
            <person name="Lindquist E."/>
            <person name="Peto M."/>
            <person name="Grant D."/>
            <person name="Shu S."/>
            <person name="Goodstein D."/>
            <person name="Barry K."/>
            <person name="Futrell-Griggs M."/>
            <person name="Abernathy B."/>
            <person name="Du J."/>
            <person name="Tian Z."/>
            <person name="Zhu L."/>
            <person name="Gill N."/>
            <person name="Joshi T."/>
            <person name="Libault M."/>
            <person name="Sethuraman A."/>
            <person name="Zhang X.-C."/>
            <person name="Shinozaki K."/>
            <person name="Nguyen H.T."/>
            <person name="Wing R.A."/>
            <person name="Cregan P."/>
            <person name="Specht J."/>
            <person name="Grimwood J."/>
            <person name="Rokhsar D."/>
            <person name="Stacey G."/>
            <person name="Shoemaker R.C."/>
            <person name="Jackson S.A."/>
        </authorList>
    </citation>
    <scope>NUCLEOTIDE SEQUENCE [LARGE SCALE GENOMIC DNA]</scope>
    <source>
        <strain evidence="3">cv. Williams 82</strain>
        <tissue evidence="2">Callus</tissue>
    </source>
</reference>
<dbReference type="OrthoDB" id="1739830at2759"/>
<feature type="region of interest" description="Disordered" evidence="1">
    <location>
        <begin position="98"/>
        <end position="129"/>
    </location>
</feature>
<sequence length="129" mass="13965">MNKYIFFKLLNSYIASSSNQGKLGLCLLSEESNDKIKMNTPEMSSASENSVKMEKTAEGLCCSCSKNSLCKTNKCRCRSSGGSCGASCGCKRFKCTNREPNQLEGNEPLKSDNTECTLEASAEDKDGSV</sequence>